<gene>
    <name evidence="4" type="ORF">ACIPEN_07270</name>
</gene>
<accession>A0ABW8EXR5</accession>
<evidence type="ECO:0000256" key="2">
    <source>
        <dbReference type="SAM" id="SignalP"/>
    </source>
</evidence>
<dbReference type="RefSeq" id="WP_402699285.1">
    <property type="nucleotide sequence ID" value="NZ_JBIUZV010000003.1"/>
</dbReference>
<dbReference type="CDD" id="cd07185">
    <property type="entry name" value="OmpA_C-like"/>
    <property type="match status" value="1"/>
</dbReference>
<proteinExistence type="predicted"/>
<organism evidence="4 5">
    <name type="scientific">Herbaspirillum chlorophenolicum</name>
    <dbReference type="NCBI Taxonomy" id="211589"/>
    <lineage>
        <taxon>Bacteria</taxon>
        <taxon>Pseudomonadati</taxon>
        <taxon>Pseudomonadota</taxon>
        <taxon>Betaproteobacteria</taxon>
        <taxon>Burkholderiales</taxon>
        <taxon>Oxalobacteraceae</taxon>
        <taxon>Herbaspirillum</taxon>
    </lineage>
</organism>
<feature type="domain" description="OmpA-like" evidence="3">
    <location>
        <begin position="104"/>
        <end position="229"/>
    </location>
</feature>
<comment type="caution">
    <text evidence="4">The sequence shown here is derived from an EMBL/GenBank/DDBJ whole genome shotgun (WGS) entry which is preliminary data.</text>
</comment>
<evidence type="ECO:0000313" key="4">
    <source>
        <dbReference type="EMBL" id="MFJ3045609.1"/>
    </source>
</evidence>
<dbReference type="Pfam" id="PF00691">
    <property type="entry name" value="OmpA"/>
    <property type="match status" value="1"/>
</dbReference>
<dbReference type="PROSITE" id="PS51257">
    <property type="entry name" value="PROKAR_LIPOPROTEIN"/>
    <property type="match status" value="1"/>
</dbReference>
<dbReference type="SUPFAM" id="SSF56935">
    <property type="entry name" value="Porins"/>
    <property type="match status" value="1"/>
</dbReference>
<dbReference type="Gene3D" id="3.30.1330.60">
    <property type="entry name" value="OmpA-like domain"/>
    <property type="match status" value="1"/>
</dbReference>
<dbReference type="PROSITE" id="PS51123">
    <property type="entry name" value="OMPA_2"/>
    <property type="match status" value="1"/>
</dbReference>
<evidence type="ECO:0000313" key="5">
    <source>
        <dbReference type="Proteomes" id="UP001617427"/>
    </source>
</evidence>
<dbReference type="InterPro" id="IPR050330">
    <property type="entry name" value="Bact_OuterMem_StrucFunc"/>
</dbReference>
<name>A0ABW8EXR5_9BURK</name>
<dbReference type="PANTHER" id="PTHR30329">
    <property type="entry name" value="STATOR ELEMENT OF FLAGELLAR MOTOR COMPLEX"/>
    <property type="match status" value="1"/>
</dbReference>
<keyword evidence="1" id="KW-0472">Membrane</keyword>
<protein>
    <submittedName>
        <fullName evidence="4">OmpA family protein</fullName>
    </submittedName>
</protein>
<keyword evidence="2" id="KW-0732">Signal</keyword>
<feature type="chain" id="PRO_5045223595" evidence="2">
    <location>
        <begin position="35"/>
        <end position="1512"/>
    </location>
</feature>
<dbReference type="EMBL" id="JBIUZV010000003">
    <property type="protein sequence ID" value="MFJ3045609.1"/>
    <property type="molecule type" value="Genomic_DNA"/>
</dbReference>
<sequence length="1512" mass="164650">MKTRRRPTSAPTLRARKLAVVLSAVGLACLPVRAQESGNAIAADADGAQIRGKMVDRSRTLLEPVAPNTEIQSSQFGQLPPSALTDGEKRVMLETVAPESEAQGKLKIEDEVAGSYFASGRAVLTPRTVAALNGLVASLQGKRDIHIEIIGHTDNQRIAASLRPTFADNQALSEARSLAVAQFLRQGLQLPAEAFSVSGRGESQPVASNNTPEGMAKNRRVELRVWYREAPVAVTREKLVDHNACVANPAATEMPFSITVDGHPVELDNQAQEADRQRCVDVALEKADIQIKFDPLNTVPALNIWVAPSTAVRGRPIYFGTYTNYVWWQKKAELRVFAKGQSAQQTPFAVVQFAPGEAVQWQAPDNAPDELVYLMRVYDKNGQFDETLVKPLRLAERADALSNAERQQREKLAGWGESSLNLKNIPARGGSVSISGEHVKNGDSVSAMGMPVPVDEKGKFAMRQILPPGPHQVEVAVRDSDGKAAIFRRNLSIADQDWFYFVVGDLTVGQDRTTGPAQLVTTDTSHYNNETWIDGRGAFYLKGKIKGDYLLTASADTREQPLRDLFSNFQTKDPNYLLRRIDPDRYYPVYGDDSTITDDAPTQGKFYVKLEKDSSYVMWGNFQTAWTGTELTQYSRGLYGANAMWNSKEATRYGEKVTSVNAFVADPGTLQSREEFRGTGGSLYYLHHLDLTEGSERLWVEIRDKDSGLVIQRTPLTPAQDYEINYLQGRLTLRAPLPSVADGSTLVQTSSASGNPVYLVTTYEYVPGLSEISSSAVGLRASHWFNDHLRLGTTIYRQGEGDNQQNLKGIDATFRHTPGTWVKGELARSSGIGSESLSSITGGYDFVANQRTGDGATARRIDAAVDLGDVSEFKGRLTGYWQERDPNFSGPGATLPSGEGLSQKGMSATVPIGDRTEFAAKVDTREQVNSTASQSANSTEAAVRHKIDAEWGVSVGVRHDNRSGINPTGVINNASSLLSQNGARNDVIMRVDYRPLEEGEAEKAVAMEAAQAAAADSGKALVDTVPATNLGTAPPATGSVLLTPSSNGPASSIVPTTGVSASSEVRTSRDATSAAGVAAARVAGLQYKSWDSYAFVQGTVSRSGDRTDNDRIGVGGSWRATDKLRLGAEASGGDGGAGGRLSADYQVDERSTVYLTYTMETESADSNYAGRQATLASGTHYRFNDQVGMFGETRWANGEGPKSLTHAFGVDYAPDNRWTFGGKYETGTLSDPLSGDLKRDAIGLSAAFKYNDLKYASAIEYRMDRGTSLGVVSGTCLTNDAAGNCGGTAVNNNRRTWLWKNQAQYQLSPAWRLLGKFNLSRSSNTQGAFYDGDYTETVLGAAYRPIDNDRWNTLFKYTYFYNVPSAGQVDGGAYTTSSTGGALDYAQKSHVFNIDTTYDVLPWLSVGVKYGMRLGQLRMSKTEGEWFSSRADLWVLRADLHLVKEWDALVEARRLRAKEAGDARSGFLAGVYRHVNEHVKMGVGYNFTDFSDNLTDMSYRSRGWFLNALATF</sequence>
<dbReference type="InterPro" id="IPR006665">
    <property type="entry name" value="OmpA-like"/>
</dbReference>
<keyword evidence="5" id="KW-1185">Reference proteome</keyword>
<evidence type="ECO:0000256" key="1">
    <source>
        <dbReference type="PROSITE-ProRule" id="PRU00473"/>
    </source>
</evidence>
<feature type="signal peptide" evidence="2">
    <location>
        <begin position="1"/>
        <end position="34"/>
    </location>
</feature>
<dbReference type="InterPro" id="IPR036737">
    <property type="entry name" value="OmpA-like_sf"/>
</dbReference>
<reference evidence="4 5" key="1">
    <citation type="submission" date="2024-10" db="EMBL/GenBank/DDBJ databases">
        <title>The Natural Products Discovery Center: Release of the First 8490 Sequenced Strains for Exploring Actinobacteria Biosynthetic Diversity.</title>
        <authorList>
            <person name="Kalkreuter E."/>
            <person name="Kautsar S.A."/>
            <person name="Yang D."/>
            <person name="Bader C.D."/>
            <person name="Teijaro C.N."/>
            <person name="Fluegel L."/>
            <person name="Davis C.M."/>
            <person name="Simpson J.R."/>
            <person name="Lauterbach L."/>
            <person name="Steele A.D."/>
            <person name="Gui C."/>
            <person name="Meng S."/>
            <person name="Li G."/>
            <person name="Viehrig K."/>
            <person name="Ye F."/>
            <person name="Su P."/>
            <person name="Kiefer A.F."/>
            <person name="Nichols A."/>
            <person name="Cepeda A.J."/>
            <person name="Yan W."/>
            <person name="Fan B."/>
            <person name="Jiang Y."/>
            <person name="Adhikari A."/>
            <person name="Zheng C.-J."/>
            <person name="Schuster L."/>
            <person name="Cowan T.M."/>
            <person name="Smanski M.J."/>
            <person name="Chevrette M.G."/>
            <person name="De Carvalho L.P.S."/>
            <person name="Shen B."/>
        </authorList>
    </citation>
    <scope>NUCLEOTIDE SEQUENCE [LARGE SCALE GENOMIC DNA]</scope>
    <source>
        <strain evidence="4 5">NPDC087045</strain>
    </source>
</reference>
<dbReference type="SUPFAM" id="SSF103088">
    <property type="entry name" value="OmpA-like"/>
    <property type="match status" value="1"/>
</dbReference>
<evidence type="ECO:0000259" key="3">
    <source>
        <dbReference type="PROSITE" id="PS51123"/>
    </source>
</evidence>
<dbReference type="PANTHER" id="PTHR30329:SF21">
    <property type="entry name" value="LIPOPROTEIN YIAD-RELATED"/>
    <property type="match status" value="1"/>
</dbReference>
<dbReference type="Proteomes" id="UP001617427">
    <property type="component" value="Unassembled WGS sequence"/>
</dbReference>